<dbReference type="CDD" id="cd18873">
    <property type="entry name" value="NUDIX_NadM_like"/>
    <property type="match status" value="1"/>
</dbReference>
<dbReference type="AlphaFoldDB" id="A0A085B6P9"/>
<evidence type="ECO:0000313" key="2">
    <source>
        <dbReference type="EMBL" id="KFC18144.1"/>
    </source>
</evidence>
<evidence type="ECO:0000259" key="1">
    <source>
        <dbReference type="PROSITE" id="PS51462"/>
    </source>
</evidence>
<keyword evidence="2" id="KW-0378">Hydrolase</keyword>
<dbReference type="RefSeq" id="WP_034979156.1">
    <property type="nucleotide sequence ID" value="NZ_FOFI01000007.1"/>
</dbReference>
<dbReference type="EMBL" id="JPLY01000008">
    <property type="protein sequence ID" value="KFC18144.1"/>
    <property type="molecule type" value="Genomic_DNA"/>
</dbReference>
<comment type="caution">
    <text evidence="2">The sequence shown here is derived from an EMBL/GenBank/DDBJ whole genome shotgun (WGS) entry which is preliminary data.</text>
</comment>
<dbReference type="Gene3D" id="1.10.10.10">
    <property type="entry name" value="Winged helix-like DNA-binding domain superfamily/Winged helix DNA-binding domain"/>
    <property type="match status" value="1"/>
</dbReference>
<proteinExistence type="predicted"/>
<dbReference type="Proteomes" id="UP000028623">
    <property type="component" value="Unassembled WGS sequence"/>
</dbReference>
<dbReference type="PROSITE" id="PS51462">
    <property type="entry name" value="NUDIX"/>
    <property type="match status" value="1"/>
</dbReference>
<dbReference type="GO" id="GO:0016787">
    <property type="term" value="F:hydrolase activity"/>
    <property type="evidence" value="ECO:0007669"/>
    <property type="project" value="UniProtKB-KW"/>
</dbReference>
<gene>
    <name evidence="2" type="ORF">IO89_18615</name>
</gene>
<dbReference type="PANTHER" id="PTHR43736">
    <property type="entry name" value="ADP-RIBOSE PYROPHOSPHATASE"/>
    <property type="match status" value="1"/>
</dbReference>
<dbReference type="PANTHER" id="PTHR43736:SF4">
    <property type="entry name" value="SLR1690 PROTEIN"/>
    <property type="match status" value="1"/>
</dbReference>
<reference evidence="2 3" key="1">
    <citation type="submission" date="2014-07" db="EMBL/GenBank/DDBJ databases">
        <title>Epilithonimonas lactis LMG 22401 Genome.</title>
        <authorList>
            <person name="Pipes S.E."/>
            <person name="Stropko S.J."/>
        </authorList>
    </citation>
    <scope>NUCLEOTIDE SEQUENCE [LARGE SCALE GENOMIC DNA]</scope>
    <source>
        <strain evidence="2 3">LMG 24401</strain>
    </source>
</reference>
<evidence type="ECO:0000313" key="3">
    <source>
        <dbReference type="Proteomes" id="UP000028623"/>
    </source>
</evidence>
<dbReference type="InterPro" id="IPR015797">
    <property type="entry name" value="NUDIX_hydrolase-like_dom_sf"/>
</dbReference>
<dbReference type="Pfam" id="PF00293">
    <property type="entry name" value="NUDIX"/>
    <property type="match status" value="1"/>
</dbReference>
<sequence length="256" mass="30219">MTENNKNKQNLKELIDTNDFVEHVSVDCVIFGFHKDTLKVLLLKYHDLDLWSVPGGFIFNDENLNDAAARTLHERTHLSDVFLEQFYTFGDIKRTENNTHQKLLENRNIEVDQNHWIYQRFISVGYCALIDYTLTYTFPDSFNEVCQWFNVNELPNMAFDHQEMIEKGLLYLRKNIDYQVMGSNLLPDKFTMKELQHLYEAILGEPLRRNNFQRKILGMNILERLEKHYSGSANKAPFLYRFLEGSTTPVSKSDFE</sequence>
<dbReference type="eggNOG" id="COG1051">
    <property type="taxonomic scope" value="Bacteria"/>
</dbReference>
<dbReference type="Gene3D" id="3.90.79.10">
    <property type="entry name" value="Nucleoside Triphosphate Pyrophosphohydrolase"/>
    <property type="match status" value="1"/>
</dbReference>
<protein>
    <submittedName>
        <fullName evidence="2">NUDIX hydrolase</fullName>
    </submittedName>
</protein>
<feature type="domain" description="Nudix hydrolase" evidence="1">
    <location>
        <begin position="21"/>
        <end position="172"/>
    </location>
</feature>
<organism evidence="2 3">
    <name type="scientific">Epilithonimonas lactis</name>
    <dbReference type="NCBI Taxonomy" id="421072"/>
    <lineage>
        <taxon>Bacteria</taxon>
        <taxon>Pseudomonadati</taxon>
        <taxon>Bacteroidota</taxon>
        <taxon>Flavobacteriia</taxon>
        <taxon>Flavobacteriales</taxon>
        <taxon>Weeksellaceae</taxon>
        <taxon>Chryseobacterium group</taxon>
        <taxon>Epilithonimonas</taxon>
    </lineage>
</organism>
<dbReference type="SUPFAM" id="SSF55811">
    <property type="entry name" value="Nudix"/>
    <property type="match status" value="1"/>
</dbReference>
<dbReference type="STRING" id="421072.SAMN04488097_3913"/>
<dbReference type="InterPro" id="IPR000086">
    <property type="entry name" value="NUDIX_hydrolase_dom"/>
</dbReference>
<keyword evidence="3" id="KW-1185">Reference proteome</keyword>
<name>A0A085B6P9_9FLAO</name>
<dbReference type="InterPro" id="IPR054105">
    <property type="entry name" value="WHD_NrtR"/>
</dbReference>
<accession>A0A085B6P9</accession>
<dbReference type="InterPro" id="IPR036388">
    <property type="entry name" value="WH-like_DNA-bd_sf"/>
</dbReference>
<dbReference type="Pfam" id="PF21906">
    <property type="entry name" value="WHD_NrtR"/>
    <property type="match status" value="1"/>
</dbReference>
<dbReference type="InterPro" id="IPR036390">
    <property type="entry name" value="WH_DNA-bd_sf"/>
</dbReference>
<dbReference type="SUPFAM" id="SSF46785">
    <property type="entry name" value="Winged helix' DNA-binding domain"/>
    <property type="match status" value="1"/>
</dbReference>
<dbReference type="OrthoDB" id="9786141at2"/>